<dbReference type="Proteomes" id="UP000887540">
    <property type="component" value="Unplaced"/>
</dbReference>
<dbReference type="InterPro" id="IPR016187">
    <property type="entry name" value="CTDL_fold"/>
</dbReference>
<dbReference type="InterPro" id="IPR017853">
    <property type="entry name" value="GH"/>
</dbReference>
<dbReference type="Gene3D" id="3.10.100.10">
    <property type="entry name" value="Mannose-Binding Protein A, subunit A"/>
    <property type="match status" value="1"/>
</dbReference>
<sequence>MWQAETFDPVLIDKEMAVGGQLGMTTMRIFLEDLAYSHDPAGFKNRMSTLVGIMSKYGIKPLFVFFTNGPVANPVIGIQPKPTPGEETSGWARTPSENTLGDQTKWPALQTYVTDVVGTFANDSRVLGWDMWNEPDDGINLNDLMLLFPKACDWARSMNPIQPLTSCLWKDDIWKKNRNYSAFELLQINNSDVISFHEYADPGAFEAAILRLQKLGRPIIATEYMARTLDSTFANTLPLGKKYNIGMISWGFVNGKTQFNLDWGSAGHPNIVSPPTVWFQDILRQDRSPYLIEEAQIMKRLNGCPLGYHSAVNNWTCYNAYDTPLSFSDAQTACKNTWSNLVTISNAFENSDLAGKKLSFFNNI</sequence>
<dbReference type="SUPFAM" id="SSF51445">
    <property type="entry name" value="(Trans)glycosidases"/>
    <property type="match status" value="1"/>
</dbReference>
<reference evidence="3" key="1">
    <citation type="submission" date="2022-11" db="UniProtKB">
        <authorList>
            <consortium name="WormBaseParasite"/>
        </authorList>
    </citation>
    <scope>IDENTIFICATION</scope>
</reference>
<accession>A0A914DK88</accession>
<evidence type="ECO:0000256" key="1">
    <source>
        <dbReference type="SAM" id="MobiDB-lite"/>
    </source>
</evidence>
<evidence type="ECO:0000313" key="3">
    <source>
        <dbReference type="WBParaSite" id="ACRNAN_scaffold3001.g26189.t1"/>
    </source>
</evidence>
<keyword evidence="2" id="KW-1185">Reference proteome</keyword>
<dbReference type="AlphaFoldDB" id="A0A914DK88"/>
<evidence type="ECO:0000313" key="2">
    <source>
        <dbReference type="Proteomes" id="UP000887540"/>
    </source>
</evidence>
<feature type="region of interest" description="Disordered" evidence="1">
    <location>
        <begin position="78"/>
        <end position="100"/>
    </location>
</feature>
<organism evidence="2 3">
    <name type="scientific">Acrobeloides nanus</name>
    <dbReference type="NCBI Taxonomy" id="290746"/>
    <lineage>
        <taxon>Eukaryota</taxon>
        <taxon>Metazoa</taxon>
        <taxon>Ecdysozoa</taxon>
        <taxon>Nematoda</taxon>
        <taxon>Chromadorea</taxon>
        <taxon>Rhabditida</taxon>
        <taxon>Tylenchina</taxon>
        <taxon>Cephalobomorpha</taxon>
        <taxon>Cephaloboidea</taxon>
        <taxon>Cephalobidae</taxon>
        <taxon>Acrobeloides</taxon>
    </lineage>
</organism>
<name>A0A914DK88_9BILA</name>
<dbReference type="CDD" id="cd00037">
    <property type="entry name" value="CLECT"/>
    <property type="match status" value="1"/>
</dbReference>
<dbReference type="SUPFAM" id="SSF56436">
    <property type="entry name" value="C-type lectin-like"/>
    <property type="match status" value="1"/>
</dbReference>
<dbReference type="InterPro" id="IPR016186">
    <property type="entry name" value="C-type_lectin-like/link_sf"/>
</dbReference>
<dbReference type="Gene3D" id="3.20.20.80">
    <property type="entry name" value="Glycosidases"/>
    <property type="match status" value="1"/>
</dbReference>
<protein>
    <submittedName>
        <fullName evidence="3">Glycoside hydrolase family 5 domain-containing protein</fullName>
    </submittedName>
</protein>
<proteinExistence type="predicted"/>
<dbReference type="WBParaSite" id="ACRNAN_scaffold3001.g26189.t1">
    <property type="protein sequence ID" value="ACRNAN_scaffold3001.g26189.t1"/>
    <property type="gene ID" value="ACRNAN_scaffold3001.g26189"/>
</dbReference>